<proteinExistence type="inferred from homology"/>
<evidence type="ECO:0000256" key="5">
    <source>
        <dbReference type="ARBA" id="ARBA00022723"/>
    </source>
</evidence>
<accession>A0A5B9PKP7</accession>
<protein>
    <recommendedName>
        <fullName evidence="3">cysteine desulfurase</fullName>
        <ecNumber evidence="3">2.8.1.7</ecNumber>
    </recommendedName>
</protein>
<dbReference type="InterPro" id="IPR015422">
    <property type="entry name" value="PyrdxlP-dep_Trfase_small"/>
</dbReference>
<gene>
    <name evidence="12" type="primary">iscS_4</name>
    <name evidence="12" type="ORF">MFFC18_52000</name>
</gene>
<evidence type="ECO:0000313" key="12">
    <source>
        <dbReference type="EMBL" id="QEG25276.1"/>
    </source>
</evidence>
<evidence type="ECO:0000256" key="10">
    <source>
        <dbReference type="RuleBase" id="RU004504"/>
    </source>
</evidence>
<evidence type="ECO:0000256" key="1">
    <source>
        <dbReference type="ARBA" id="ARBA00001933"/>
    </source>
</evidence>
<organism evidence="12 13">
    <name type="scientific">Mariniblastus fucicola</name>
    <dbReference type="NCBI Taxonomy" id="980251"/>
    <lineage>
        <taxon>Bacteria</taxon>
        <taxon>Pseudomonadati</taxon>
        <taxon>Planctomycetota</taxon>
        <taxon>Planctomycetia</taxon>
        <taxon>Pirellulales</taxon>
        <taxon>Pirellulaceae</taxon>
        <taxon>Mariniblastus</taxon>
    </lineage>
</organism>
<dbReference type="Proteomes" id="UP000322214">
    <property type="component" value="Chromosome"/>
</dbReference>
<evidence type="ECO:0000313" key="13">
    <source>
        <dbReference type="Proteomes" id="UP000322214"/>
    </source>
</evidence>
<evidence type="ECO:0000256" key="9">
    <source>
        <dbReference type="ARBA" id="ARBA00050776"/>
    </source>
</evidence>
<evidence type="ECO:0000256" key="2">
    <source>
        <dbReference type="ARBA" id="ARBA00006490"/>
    </source>
</evidence>
<dbReference type="Pfam" id="PF00266">
    <property type="entry name" value="Aminotran_5"/>
    <property type="match status" value="1"/>
</dbReference>
<dbReference type="RefSeq" id="WP_075085770.1">
    <property type="nucleotide sequence ID" value="NZ_CP042912.1"/>
</dbReference>
<evidence type="ECO:0000256" key="6">
    <source>
        <dbReference type="ARBA" id="ARBA00022898"/>
    </source>
</evidence>
<dbReference type="GO" id="GO:0031071">
    <property type="term" value="F:cysteine desulfurase activity"/>
    <property type="evidence" value="ECO:0007669"/>
    <property type="project" value="UniProtKB-EC"/>
</dbReference>
<name>A0A5B9PKP7_9BACT</name>
<dbReference type="KEGG" id="mff:MFFC18_52000"/>
<keyword evidence="13" id="KW-1185">Reference proteome</keyword>
<evidence type="ECO:0000256" key="4">
    <source>
        <dbReference type="ARBA" id="ARBA00022679"/>
    </source>
</evidence>
<dbReference type="EMBL" id="CP042912">
    <property type="protein sequence ID" value="QEG25276.1"/>
    <property type="molecule type" value="Genomic_DNA"/>
</dbReference>
<dbReference type="GO" id="GO:0046872">
    <property type="term" value="F:metal ion binding"/>
    <property type="evidence" value="ECO:0007669"/>
    <property type="project" value="UniProtKB-KW"/>
</dbReference>
<dbReference type="Gene3D" id="3.90.1150.10">
    <property type="entry name" value="Aspartate Aminotransferase, domain 1"/>
    <property type="match status" value="1"/>
</dbReference>
<dbReference type="PANTHER" id="PTHR11601:SF34">
    <property type="entry name" value="CYSTEINE DESULFURASE"/>
    <property type="match status" value="1"/>
</dbReference>
<dbReference type="SUPFAM" id="SSF53383">
    <property type="entry name" value="PLP-dependent transferases"/>
    <property type="match status" value="1"/>
</dbReference>
<dbReference type="STRING" id="980251.GCA_001642875_03761"/>
<dbReference type="InterPro" id="IPR020578">
    <property type="entry name" value="Aminotrans_V_PyrdxlP_BS"/>
</dbReference>
<comment type="similarity">
    <text evidence="2">Belongs to the class-V pyridoxal-phosphate-dependent aminotransferase family. NifS/IscS subfamily.</text>
</comment>
<dbReference type="AlphaFoldDB" id="A0A5B9PKP7"/>
<comment type="cofactor">
    <cofactor evidence="1 10">
        <name>pyridoxal 5'-phosphate</name>
        <dbReference type="ChEBI" id="CHEBI:597326"/>
    </cofactor>
</comment>
<keyword evidence="7" id="KW-0408">Iron</keyword>
<keyword evidence="5" id="KW-0479">Metal-binding</keyword>
<evidence type="ECO:0000259" key="11">
    <source>
        <dbReference type="Pfam" id="PF00266"/>
    </source>
</evidence>
<evidence type="ECO:0000256" key="8">
    <source>
        <dbReference type="ARBA" id="ARBA00023014"/>
    </source>
</evidence>
<sequence length="394" mass="42117">MSPIYLDHNSTTPIDPLVVEAINKAFQAGYLNPASQHREGQRARREIESLRRKIMDMLGGKSHSMQADQLIITSGGTESNNLALIGLAHHAAAKNAANVKSRILVSAIEHPSVIGAAEALQRQGFEVEQIKVDENGVVCLNDLRQRLENELALPVALVSIMLANNETGVIQPVAAAAEICHQHSALLHTDAVQMVGKLPVNFTDIGCDAMSFTAHKLHGPRGIGGLLLKHGLTVEPILFGGFQQMAMRPGTEDVALLAGMHRAIELAVEDPERGTRMNRLREQLESALLQNFDVTINGQHAPRLPHTTNVSFTGIDRQAFLMAADIEGLAISTGSACASGSSEPSPVLTAMQANNDVVLGSIRISLGATTTETEIEAATAKISSIVDNLSKLRS</sequence>
<dbReference type="InterPro" id="IPR016454">
    <property type="entry name" value="Cysteine_dSase"/>
</dbReference>
<dbReference type="InterPro" id="IPR015424">
    <property type="entry name" value="PyrdxlP-dep_Trfase"/>
</dbReference>
<keyword evidence="4 12" id="KW-0808">Transferase</keyword>
<reference evidence="12 13" key="1">
    <citation type="submission" date="2019-08" db="EMBL/GenBank/DDBJ databases">
        <title>Deep-cultivation of Planctomycetes and their phenomic and genomic characterization uncovers novel biology.</title>
        <authorList>
            <person name="Wiegand S."/>
            <person name="Jogler M."/>
            <person name="Boedeker C."/>
            <person name="Pinto D."/>
            <person name="Vollmers J."/>
            <person name="Rivas-Marin E."/>
            <person name="Kohn T."/>
            <person name="Peeters S.H."/>
            <person name="Heuer A."/>
            <person name="Rast P."/>
            <person name="Oberbeckmann S."/>
            <person name="Bunk B."/>
            <person name="Jeske O."/>
            <person name="Meyerdierks A."/>
            <person name="Storesund J.E."/>
            <person name="Kallscheuer N."/>
            <person name="Luecker S."/>
            <person name="Lage O.M."/>
            <person name="Pohl T."/>
            <person name="Merkel B.J."/>
            <person name="Hornburger P."/>
            <person name="Mueller R.-W."/>
            <person name="Bruemmer F."/>
            <person name="Labrenz M."/>
            <person name="Spormann A.M."/>
            <person name="Op den Camp H."/>
            <person name="Overmann J."/>
            <person name="Amann R."/>
            <person name="Jetten M.S.M."/>
            <person name="Mascher T."/>
            <person name="Medema M.H."/>
            <person name="Devos D.P."/>
            <person name="Kaster A.-K."/>
            <person name="Ovreas L."/>
            <person name="Rohde M."/>
            <person name="Galperin M.Y."/>
            <person name="Jogler C."/>
        </authorList>
    </citation>
    <scope>NUCLEOTIDE SEQUENCE [LARGE SCALE GENOMIC DNA]</scope>
    <source>
        <strain evidence="12 13">FC18</strain>
    </source>
</reference>
<evidence type="ECO:0000256" key="3">
    <source>
        <dbReference type="ARBA" id="ARBA00012239"/>
    </source>
</evidence>
<keyword evidence="6" id="KW-0663">Pyridoxal phosphate</keyword>
<dbReference type="EC" id="2.8.1.7" evidence="3"/>
<comment type="catalytic activity">
    <reaction evidence="9">
        <text>(sulfur carrier)-H + L-cysteine = (sulfur carrier)-SH + L-alanine</text>
        <dbReference type="Rhea" id="RHEA:43892"/>
        <dbReference type="Rhea" id="RHEA-COMP:14737"/>
        <dbReference type="Rhea" id="RHEA-COMP:14739"/>
        <dbReference type="ChEBI" id="CHEBI:29917"/>
        <dbReference type="ChEBI" id="CHEBI:35235"/>
        <dbReference type="ChEBI" id="CHEBI:57972"/>
        <dbReference type="ChEBI" id="CHEBI:64428"/>
        <dbReference type="EC" id="2.8.1.7"/>
    </reaction>
</comment>
<keyword evidence="8" id="KW-0411">Iron-sulfur</keyword>
<evidence type="ECO:0000256" key="7">
    <source>
        <dbReference type="ARBA" id="ARBA00023004"/>
    </source>
</evidence>
<feature type="domain" description="Aminotransferase class V" evidence="11">
    <location>
        <begin position="4"/>
        <end position="377"/>
    </location>
</feature>
<dbReference type="PROSITE" id="PS00595">
    <property type="entry name" value="AA_TRANSFER_CLASS_5"/>
    <property type="match status" value="1"/>
</dbReference>
<dbReference type="GO" id="GO:0051536">
    <property type="term" value="F:iron-sulfur cluster binding"/>
    <property type="evidence" value="ECO:0007669"/>
    <property type="project" value="UniProtKB-KW"/>
</dbReference>
<dbReference type="PIRSF" id="PIRSF005572">
    <property type="entry name" value="NifS"/>
    <property type="match status" value="1"/>
</dbReference>
<dbReference type="PANTHER" id="PTHR11601">
    <property type="entry name" value="CYSTEINE DESULFURYLASE FAMILY MEMBER"/>
    <property type="match status" value="1"/>
</dbReference>
<dbReference type="Gene3D" id="3.40.640.10">
    <property type="entry name" value="Type I PLP-dependent aspartate aminotransferase-like (Major domain)"/>
    <property type="match status" value="1"/>
</dbReference>
<dbReference type="Gene3D" id="1.10.260.50">
    <property type="match status" value="1"/>
</dbReference>
<dbReference type="InterPro" id="IPR015421">
    <property type="entry name" value="PyrdxlP-dep_Trfase_major"/>
</dbReference>
<dbReference type="OrthoDB" id="9808002at2"/>
<dbReference type="InterPro" id="IPR000192">
    <property type="entry name" value="Aminotrans_V_dom"/>
</dbReference>